<proteinExistence type="predicted"/>
<dbReference type="Proteomes" id="UP000006512">
    <property type="component" value="Unassembled WGS sequence"/>
</dbReference>
<evidence type="ECO:0000256" key="2">
    <source>
        <dbReference type="SAM" id="Phobius"/>
    </source>
</evidence>
<feature type="compositionally biased region" description="Polar residues" evidence="1">
    <location>
        <begin position="253"/>
        <end position="265"/>
    </location>
</feature>
<organism evidence="3 4">
    <name type="scientific">Asticcacaulis biprosthecium C19</name>
    <dbReference type="NCBI Taxonomy" id="715226"/>
    <lineage>
        <taxon>Bacteria</taxon>
        <taxon>Pseudomonadati</taxon>
        <taxon>Pseudomonadota</taxon>
        <taxon>Alphaproteobacteria</taxon>
        <taxon>Caulobacterales</taxon>
        <taxon>Caulobacteraceae</taxon>
        <taxon>Asticcacaulis</taxon>
    </lineage>
</organism>
<evidence type="ECO:0000313" key="4">
    <source>
        <dbReference type="Proteomes" id="UP000006512"/>
    </source>
</evidence>
<sequence length="271" mass="29798">MTVLTALLHAISDNPLDSFALLVFFFCWLGYEPFLQKISKKSGFIVKDLSVVRSAWMREATLREIKLFDSNLMAHAVNSAANFSSANLLLIAAVGGVLFSGQVPLTTAKNLGFDVSTVLLFQMKLGLIVICLVRGLLDFIWATRQMNYTAAAMGSLPDRMDERTGREFAAAITNIVEPAMSSFSQGVRGYYFGLASAAWLFGPVPLIVASIGAIFLLGWRQSRSQSARGIRRLRELLEEHPYPTAPREFDTAPAQNTDKNAAPHNSKSKMT</sequence>
<dbReference type="InterPro" id="IPR006747">
    <property type="entry name" value="DUF599"/>
</dbReference>
<protein>
    <recommendedName>
        <fullName evidence="5">DUF599 domain-containing protein</fullName>
    </recommendedName>
</protein>
<accession>F4QHP7</accession>
<dbReference type="Pfam" id="PF04654">
    <property type="entry name" value="DUF599"/>
    <property type="match status" value="1"/>
</dbReference>
<reference evidence="4" key="1">
    <citation type="submission" date="2011-03" db="EMBL/GenBank/DDBJ databases">
        <title>Draft genome sequence of Brevundimonas diminuta.</title>
        <authorList>
            <person name="Brown P.J.B."/>
            <person name="Buechlein A."/>
            <person name="Hemmerich C."/>
            <person name="Brun Y.V."/>
        </authorList>
    </citation>
    <scope>NUCLEOTIDE SEQUENCE [LARGE SCALE GENOMIC DNA]</scope>
    <source>
        <strain evidence="4">C19</strain>
    </source>
</reference>
<keyword evidence="2" id="KW-0472">Membrane</keyword>
<dbReference type="HOGENOM" id="CLU_096744_0_0_5"/>
<feature type="region of interest" description="Disordered" evidence="1">
    <location>
        <begin position="241"/>
        <end position="271"/>
    </location>
</feature>
<keyword evidence="4" id="KW-1185">Reference proteome</keyword>
<dbReference type="OrthoDB" id="9806874at2"/>
<keyword evidence="2" id="KW-0812">Transmembrane</keyword>
<feature type="transmembrane region" description="Helical" evidence="2">
    <location>
        <begin position="18"/>
        <end position="35"/>
    </location>
</feature>
<evidence type="ECO:0000313" key="3">
    <source>
        <dbReference type="EMBL" id="EGF92784.1"/>
    </source>
</evidence>
<feature type="transmembrane region" description="Helical" evidence="2">
    <location>
        <begin position="190"/>
        <end position="219"/>
    </location>
</feature>
<dbReference type="eggNOG" id="COG3821">
    <property type="taxonomic scope" value="Bacteria"/>
</dbReference>
<feature type="transmembrane region" description="Helical" evidence="2">
    <location>
        <begin position="119"/>
        <end position="137"/>
    </location>
</feature>
<feature type="transmembrane region" description="Helical" evidence="2">
    <location>
        <begin position="80"/>
        <end position="99"/>
    </location>
</feature>
<dbReference type="AlphaFoldDB" id="F4QHP7"/>
<dbReference type="EMBL" id="GL883077">
    <property type="protein sequence ID" value="EGF92784.1"/>
    <property type="molecule type" value="Genomic_DNA"/>
</dbReference>
<dbReference type="STRING" id="715226.ABI_12220"/>
<keyword evidence="2" id="KW-1133">Transmembrane helix</keyword>
<gene>
    <name evidence="3" type="ORF">ABI_12220</name>
</gene>
<evidence type="ECO:0000256" key="1">
    <source>
        <dbReference type="SAM" id="MobiDB-lite"/>
    </source>
</evidence>
<dbReference type="RefSeq" id="WP_006271966.1">
    <property type="nucleotide sequence ID" value="NZ_GL883077.1"/>
</dbReference>
<name>F4QHP7_9CAUL</name>
<evidence type="ECO:0008006" key="5">
    <source>
        <dbReference type="Google" id="ProtNLM"/>
    </source>
</evidence>